<dbReference type="AlphaFoldDB" id="T1ADY4"/>
<reference evidence="1" key="2">
    <citation type="journal article" date="2014" name="ISME J.">
        <title>Microbial stratification in low pH oxic and suboxic macroscopic growths along an acid mine drainage.</title>
        <authorList>
            <person name="Mendez-Garcia C."/>
            <person name="Mesa V."/>
            <person name="Sprenger R.R."/>
            <person name="Richter M."/>
            <person name="Diez M.S."/>
            <person name="Solano J."/>
            <person name="Bargiela R."/>
            <person name="Golyshina O.V."/>
            <person name="Manteca A."/>
            <person name="Ramos J.L."/>
            <person name="Gallego J.R."/>
            <person name="Llorente I."/>
            <person name="Martins Dos Santos V.A."/>
            <person name="Jensen O.N."/>
            <person name="Pelaez A.I."/>
            <person name="Sanchez J."/>
            <person name="Ferrer M."/>
        </authorList>
    </citation>
    <scope>NUCLEOTIDE SEQUENCE</scope>
</reference>
<name>T1ADY4_9ZZZZ</name>
<reference evidence="1" key="1">
    <citation type="submission" date="2013-08" db="EMBL/GenBank/DDBJ databases">
        <authorList>
            <person name="Mendez C."/>
            <person name="Richter M."/>
            <person name="Ferrer M."/>
            <person name="Sanchez J."/>
        </authorList>
    </citation>
    <scope>NUCLEOTIDE SEQUENCE</scope>
</reference>
<comment type="caution">
    <text evidence="1">The sequence shown here is derived from an EMBL/GenBank/DDBJ whole genome shotgun (WGS) entry which is preliminary data.</text>
</comment>
<sequence length="186" mass="21540">MQYIATLGDHHKNIEKYSTEVFVNYVNSFPEKNAIVASYSSDDVFEHGLGTEILALSKAGRKNIIFCGPDRFALRRTYDEVLQQRKEDADFVTKKNILEMMDTTIWSYLKAYWTSPEKVNSDVSDSIFSARRLMISSFVPELDDKIWAPSIKLITDNIRKQDNYSDSLILVDVQDKFYIKKKLEDS</sequence>
<dbReference type="EMBL" id="AUZY01010306">
    <property type="protein sequence ID" value="EQD39189.1"/>
    <property type="molecule type" value="Genomic_DNA"/>
</dbReference>
<accession>T1ADY4</accession>
<proteinExistence type="predicted"/>
<gene>
    <name evidence="1" type="ORF">B1B_15491</name>
</gene>
<organism evidence="1">
    <name type="scientific">mine drainage metagenome</name>
    <dbReference type="NCBI Taxonomy" id="410659"/>
    <lineage>
        <taxon>unclassified sequences</taxon>
        <taxon>metagenomes</taxon>
        <taxon>ecological metagenomes</taxon>
    </lineage>
</organism>
<evidence type="ECO:0000313" key="1">
    <source>
        <dbReference type="EMBL" id="EQD39189.1"/>
    </source>
</evidence>
<protein>
    <submittedName>
        <fullName evidence="1">Uncharacterized protein</fullName>
    </submittedName>
</protein>